<dbReference type="Pfam" id="PF07956">
    <property type="entry name" value="DUF1690"/>
    <property type="match status" value="1"/>
</dbReference>
<evidence type="ECO:0000313" key="3">
    <source>
        <dbReference type="Proteomes" id="UP000009022"/>
    </source>
</evidence>
<dbReference type="GeneID" id="6759042"/>
<dbReference type="InterPro" id="IPR009069">
    <property type="entry name" value="Cys_alpha_HP_mot_SF"/>
</dbReference>
<dbReference type="InterPro" id="IPR012471">
    <property type="entry name" value="DUF1690"/>
</dbReference>
<evidence type="ECO:0008006" key="4">
    <source>
        <dbReference type="Google" id="ProtNLM"/>
    </source>
</evidence>
<dbReference type="OMA" id="DINTIWK"/>
<proteinExistence type="predicted"/>
<evidence type="ECO:0000313" key="2">
    <source>
        <dbReference type="EMBL" id="EDV19687.1"/>
    </source>
</evidence>
<dbReference type="SUPFAM" id="SSF47072">
    <property type="entry name" value="Cysteine alpha-hairpin motif"/>
    <property type="match status" value="1"/>
</dbReference>
<keyword evidence="3" id="KW-1185">Reference proteome</keyword>
<gene>
    <name evidence="2" type="ORF">TRIADDRAFT_64386</name>
</gene>
<dbReference type="RefSeq" id="XP_002117844.1">
    <property type="nucleotide sequence ID" value="XM_002117808.1"/>
</dbReference>
<dbReference type="HOGENOM" id="CLU_1531997_0_0_1"/>
<dbReference type="InParanoid" id="B3SC74"/>
<dbReference type="InterPro" id="IPR052632">
    <property type="entry name" value="MICOS_subunit_Mic19"/>
</dbReference>
<dbReference type="STRING" id="10228.B3SC74"/>
<evidence type="ECO:0000256" key="1">
    <source>
        <dbReference type="SAM" id="Coils"/>
    </source>
</evidence>
<name>B3SC74_TRIAD</name>
<organism evidence="2 3">
    <name type="scientific">Trichoplax adhaerens</name>
    <name type="common">Trichoplax reptans</name>
    <dbReference type="NCBI Taxonomy" id="10228"/>
    <lineage>
        <taxon>Eukaryota</taxon>
        <taxon>Metazoa</taxon>
        <taxon>Placozoa</taxon>
        <taxon>Uniplacotomia</taxon>
        <taxon>Trichoplacea</taxon>
        <taxon>Trichoplacidae</taxon>
        <taxon>Trichoplax</taxon>
    </lineage>
</organism>
<dbReference type="PhylomeDB" id="B3SC74"/>
<dbReference type="GO" id="GO:0061617">
    <property type="term" value="C:MICOS complex"/>
    <property type="evidence" value="ECO:0000318"/>
    <property type="project" value="GO_Central"/>
</dbReference>
<dbReference type="AlphaFoldDB" id="B3SC74"/>
<sequence length="163" mass="18616">MGAGQSQEQRVTFEKQPDGGVFVLSQKALEQLSNTSAQDLAQNDKVKKLMHKAYTEGMRHENERMERMKFQEISELNANWQEEVDKLKQEAEVEKKVTEEEFNKAAEEFGQKFKEPINVGVCQDLQDALVECLSKNNSKPLICSKEVQAFSKCVDSYKLVIPL</sequence>
<dbReference type="Proteomes" id="UP000009022">
    <property type="component" value="Unassembled WGS sequence"/>
</dbReference>
<dbReference type="PROSITE" id="PS51808">
    <property type="entry name" value="CHCH"/>
    <property type="match status" value="1"/>
</dbReference>
<dbReference type="CTD" id="6759042"/>
<dbReference type="KEGG" id="tad:TRIADDRAFT_64386"/>
<accession>B3SC74</accession>
<dbReference type="PANTHER" id="PTHR21588">
    <property type="entry name" value="COILED-COIL-HELIX-COILED-COIL-HELIX DOMAIN CONTAINING 6"/>
    <property type="match status" value="1"/>
</dbReference>
<dbReference type="PANTHER" id="PTHR21588:SF18">
    <property type="entry name" value="MICOS COMPLEX SUBUNIT MIC19"/>
    <property type="match status" value="1"/>
</dbReference>
<reference evidence="2 3" key="1">
    <citation type="journal article" date="2008" name="Nature">
        <title>The Trichoplax genome and the nature of placozoans.</title>
        <authorList>
            <person name="Srivastava M."/>
            <person name="Begovic E."/>
            <person name="Chapman J."/>
            <person name="Putnam N.H."/>
            <person name="Hellsten U."/>
            <person name="Kawashima T."/>
            <person name="Kuo A."/>
            <person name="Mitros T."/>
            <person name="Salamov A."/>
            <person name="Carpenter M.L."/>
            <person name="Signorovitch A.Y."/>
            <person name="Moreno M.A."/>
            <person name="Kamm K."/>
            <person name="Grimwood J."/>
            <person name="Schmutz J."/>
            <person name="Shapiro H."/>
            <person name="Grigoriev I.V."/>
            <person name="Buss L.W."/>
            <person name="Schierwater B."/>
            <person name="Dellaporta S.L."/>
            <person name="Rokhsar D.S."/>
        </authorList>
    </citation>
    <scope>NUCLEOTIDE SEQUENCE [LARGE SCALE GENOMIC DNA]</scope>
    <source>
        <strain evidence="2 3">Grell-BS-1999</strain>
    </source>
</reference>
<keyword evidence="1" id="KW-0175">Coiled coil</keyword>
<dbReference type="GO" id="GO:0007007">
    <property type="term" value="P:inner mitochondrial membrane organization"/>
    <property type="evidence" value="ECO:0000318"/>
    <property type="project" value="GO_Central"/>
</dbReference>
<dbReference type="OrthoDB" id="70030at2759"/>
<dbReference type="EMBL" id="DS985268">
    <property type="protein sequence ID" value="EDV19687.1"/>
    <property type="molecule type" value="Genomic_DNA"/>
</dbReference>
<feature type="coiled-coil region" evidence="1">
    <location>
        <begin position="70"/>
        <end position="108"/>
    </location>
</feature>
<protein>
    <recommendedName>
        <fullName evidence="4">CHCH domain-containing protein</fullName>
    </recommendedName>
</protein>